<evidence type="ECO:0000256" key="5">
    <source>
        <dbReference type="ARBA" id="ARBA00022692"/>
    </source>
</evidence>
<comment type="caution">
    <text evidence="13">The sequence shown here is derived from an EMBL/GenBank/DDBJ whole genome shotgun (WGS) entry which is preliminary data.</text>
</comment>
<dbReference type="InterPro" id="IPR050298">
    <property type="entry name" value="Gram-neg_bact_OMP"/>
</dbReference>
<dbReference type="PANTHER" id="PTHR34501">
    <property type="entry name" value="PROTEIN YDDL-RELATED"/>
    <property type="match status" value="1"/>
</dbReference>
<name>A0ABR9RZS6_9BURK</name>
<evidence type="ECO:0000256" key="6">
    <source>
        <dbReference type="ARBA" id="ARBA00022729"/>
    </source>
</evidence>
<dbReference type="EMBL" id="JADDIV010000001">
    <property type="protein sequence ID" value="MBE7366759.1"/>
    <property type="molecule type" value="Genomic_DNA"/>
</dbReference>
<dbReference type="Proteomes" id="UP000806285">
    <property type="component" value="Unassembled WGS sequence"/>
</dbReference>
<feature type="domain" description="Porin" evidence="12">
    <location>
        <begin position="7"/>
        <end position="340"/>
    </location>
</feature>
<reference evidence="13 14" key="1">
    <citation type="submission" date="2020-10" db="EMBL/GenBank/DDBJ databases">
        <title>Ramlibacter sp. HM2 16S ribosomal RNA gene Genome sequencing and assembly.</title>
        <authorList>
            <person name="Kang M."/>
        </authorList>
    </citation>
    <scope>NUCLEOTIDE SEQUENCE [LARGE SCALE GENOMIC DNA]</scope>
    <source>
        <strain evidence="13 14">HM2</strain>
    </source>
</reference>
<keyword evidence="7" id="KW-0406">Ion transport</keyword>
<keyword evidence="8" id="KW-0626">Porin</keyword>
<evidence type="ECO:0000256" key="11">
    <source>
        <dbReference type="SAM" id="SignalP"/>
    </source>
</evidence>
<evidence type="ECO:0000256" key="7">
    <source>
        <dbReference type="ARBA" id="ARBA00023065"/>
    </source>
</evidence>
<evidence type="ECO:0000256" key="10">
    <source>
        <dbReference type="ARBA" id="ARBA00023237"/>
    </source>
</evidence>
<evidence type="ECO:0000256" key="4">
    <source>
        <dbReference type="ARBA" id="ARBA00022452"/>
    </source>
</evidence>
<keyword evidence="6 11" id="KW-0732">Signal</keyword>
<evidence type="ECO:0000256" key="3">
    <source>
        <dbReference type="ARBA" id="ARBA00022448"/>
    </source>
</evidence>
<gene>
    <name evidence="13" type="ORF">IM787_04180</name>
</gene>
<protein>
    <submittedName>
        <fullName evidence="13">Porin</fullName>
    </submittedName>
</protein>
<accession>A0ABR9RZS6</accession>
<evidence type="ECO:0000313" key="13">
    <source>
        <dbReference type="EMBL" id="MBE7366759.1"/>
    </source>
</evidence>
<dbReference type="Gene3D" id="2.40.160.10">
    <property type="entry name" value="Porin"/>
    <property type="match status" value="1"/>
</dbReference>
<comment type="subunit">
    <text evidence="2">Homotrimer.</text>
</comment>
<dbReference type="InterPro" id="IPR033900">
    <property type="entry name" value="Gram_neg_porin_domain"/>
</dbReference>
<dbReference type="PANTHER" id="PTHR34501:SF9">
    <property type="entry name" value="MAJOR OUTER MEMBRANE PROTEIN P.IA"/>
    <property type="match status" value="1"/>
</dbReference>
<feature type="signal peptide" evidence="11">
    <location>
        <begin position="1"/>
        <end position="19"/>
    </location>
</feature>
<evidence type="ECO:0000256" key="8">
    <source>
        <dbReference type="ARBA" id="ARBA00023114"/>
    </source>
</evidence>
<sequence>MKKSLIALAVMAAAGAASAQSSVTLFGIVDATFNHGRADGGSRVTQLTNSGYNSSRLGFRGTEDLGGGMSASFWLEAGISNDDGRAGGGIPAGNQATTVAGNTGLNFNRRSTVSLAGGWGELRLGRDYTASFWNLTVFDPFGTNGVGTNTMLLGAATLAPSGTSGVAVRASNTIGYFLPPNLGGFYGQAQYWMGENDDALGVGEDNGSGFGLRIGYGQGPFNVALGWQRTNYEGAGLDDFRSWNLGGQWDFGMAKVMAQYGRDEGAAGGATGVDGRGWLIGALVPVGAGEVRASYSEYRFDFNVAGAPEPRARKFAVGYVHNLSKRTAVYATIARIRNSDGFVGGPRFALGASSFAAGTVNGSSTGYDIGIRHSF</sequence>
<keyword evidence="5" id="KW-0812">Transmembrane</keyword>
<dbReference type="SUPFAM" id="SSF56935">
    <property type="entry name" value="Porins"/>
    <property type="match status" value="1"/>
</dbReference>
<dbReference type="CDD" id="cd00342">
    <property type="entry name" value="gram_neg_porins"/>
    <property type="match status" value="1"/>
</dbReference>
<dbReference type="Pfam" id="PF13609">
    <property type="entry name" value="Porin_4"/>
    <property type="match status" value="1"/>
</dbReference>
<dbReference type="RefSeq" id="WP_193675357.1">
    <property type="nucleotide sequence ID" value="NZ_JADDIV010000001.1"/>
</dbReference>
<evidence type="ECO:0000256" key="1">
    <source>
        <dbReference type="ARBA" id="ARBA00004571"/>
    </source>
</evidence>
<keyword evidence="4" id="KW-1134">Transmembrane beta strand</keyword>
<keyword evidence="14" id="KW-1185">Reference proteome</keyword>
<keyword evidence="3" id="KW-0813">Transport</keyword>
<dbReference type="InterPro" id="IPR023614">
    <property type="entry name" value="Porin_dom_sf"/>
</dbReference>
<keyword evidence="9" id="KW-0472">Membrane</keyword>
<evidence type="ECO:0000256" key="2">
    <source>
        <dbReference type="ARBA" id="ARBA00011233"/>
    </source>
</evidence>
<comment type="subcellular location">
    <subcellularLocation>
        <location evidence="1">Cell outer membrane</location>
        <topology evidence="1">Multi-pass membrane protein</topology>
    </subcellularLocation>
</comment>
<proteinExistence type="predicted"/>
<evidence type="ECO:0000313" key="14">
    <source>
        <dbReference type="Proteomes" id="UP000806285"/>
    </source>
</evidence>
<evidence type="ECO:0000259" key="12">
    <source>
        <dbReference type="Pfam" id="PF13609"/>
    </source>
</evidence>
<keyword evidence="10" id="KW-0998">Cell outer membrane</keyword>
<feature type="chain" id="PRO_5047056473" evidence="11">
    <location>
        <begin position="20"/>
        <end position="375"/>
    </location>
</feature>
<evidence type="ECO:0000256" key="9">
    <source>
        <dbReference type="ARBA" id="ARBA00023136"/>
    </source>
</evidence>
<organism evidence="13 14">
    <name type="scientific">Ramlibacter pallidus</name>
    <dbReference type="NCBI Taxonomy" id="2780087"/>
    <lineage>
        <taxon>Bacteria</taxon>
        <taxon>Pseudomonadati</taxon>
        <taxon>Pseudomonadota</taxon>
        <taxon>Betaproteobacteria</taxon>
        <taxon>Burkholderiales</taxon>
        <taxon>Comamonadaceae</taxon>
        <taxon>Ramlibacter</taxon>
    </lineage>
</organism>